<name>A0A6J6XIX7_9ZZZZ</name>
<gene>
    <name evidence="2" type="ORF">UFOPK2992_00769</name>
</gene>
<feature type="compositionally biased region" description="Basic and acidic residues" evidence="1">
    <location>
        <begin position="150"/>
        <end position="159"/>
    </location>
</feature>
<organism evidence="2">
    <name type="scientific">freshwater metagenome</name>
    <dbReference type="NCBI Taxonomy" id="449393"/>
    <lineage>
        <taxon>unclassified sequences</taxon>
        <taxon>metagenomes</taxon>
        <taxon>ecological metagenomes</taxon>
    </lineage>
</organism>
<dbReference type="EMBL" id="CAFAAI010000114">
    <property type="protein sequence ID" value="CAB4796439.1"/>
    <property type="molecule type" value="Genomic_DNA"/>
</dbReference>
<dbReference type="AlphaFoldDB" id="A0A6J6XIX7"/>
<accession>A0A6J6XIX7</accession>
<protein>
    <submittedName>
        <fullName evidence="2">Unannotated protein</fullName>
    </submittedName>
</protein>
<evidence type="ECO:0000313" key="2">
    <source>
        <dbReference type="EMBL" id="CAB4796439.1"/>
    </source>
</evidence>
<proteinExistence type="predicted"/>
<reference evidence="2" key="1">
    <citation type="submission" date="2020-05" db="EMBL/GenBank/DDBJ databases">
        <authorList>
            <person name="Chiriac C."/>
            <person name="Salcher M."/>
            <person name="Ghai R."/>
            <person name="Kavagutti S V."/>
        </authorList>
    </citation>
    <scope>NUCLEOTIDE SEQUENCE</scope>
</reference>
<evidence type="ECO:0000256" key="1">
    <source>
        <dbReference type="SAM" id="MobiDB-lite"/>
    </source>
</evidence>
<sequence>MHHKVERLREADVAGIHDYGLGTDTEFGPIGREPIEWADLVGEHKVWNHPHPRGQRRWDLCDHVVTKIVAEHRDRIGALIADAFEPAGHGDDAGVGDGSGFDGGIGEDILNVEHQRATTNNFHQPADESVGQRRRHRQHAVDSTTTNTADHSERAEPAKTKRPAKQIGLVGARKRVHPCDGTPLSLFATNEATSPVRLDGMVAIPGQRGDHMDLVTQRSEFVHDAGHHCSRRRRVGLEMRAHHGEPQRTPLRLLRTHEAAKSYATSSARAEIAEVN</sequence>
<feature type="region of interest" description="Disordered" evidence="1">
    <location>
        <begin position="119"/>
        <end position="164"/>
    </location>
</feature>